<dbReference type="SUPFAM" id="SSF51161">
    <property type="entry name" value="Trimeric LpxA-like enzymes"/>
    <property type="match status" value="1"/>
</dbReference>
<evidence type="ECO:0000256" key="5">
    <source>
        <dbReference type="ARBA" id="ARBA00022679"/>
    </source>
</evidence>
<evidence type="ECO:0000256" key="9">
    <source>
        <dbReference type="ARBA" id="ARBA00049486"/>
    </source>
</evidence>
<evidence type="ECO:0000256" key="3">
    <source>
        <dbReference type="ARBA" id="ARBA00013266"/>
    </source>
</evidence>
<dbReference type="InterPro" id="IPR018357">
    <property type="entry name" value="Hexapep_transf_CS"/>
</dbReference>
<evidence type="ECO:0000256" key="10">
    <source>
        <dbReference type="SAM" id="MobiDB-lite"/>
    </source>
</evidence>
<evidence type="ECO:0000256" key="8">
    <source>
        <dbReference type="ARBA" id="ARBA00023315"/>
    </source>
</evidence>
<dbReference type="EMBL" id="JBIUYY010000014">
    <property type="protein sequence ID" value="MFJ2824787.1"/>
    <property type="molecule type" value="Genomic_DNA"/>
</dbReference>
<comment type="pathway">
    <text evidence="1">Amino-acid biosynthesis; L-cysteine biosynthesis; L-cysteine from L-serine: step 1/2.</text>
</comment>
<gene>
    <name evidence="11" type="primary">epsC</name>
    <name evidence="11" type="ORF">ACIO7M_27255</name>
</gene>
<dbReference type="InterPro" id="IPR042122">
    <property type="entry name" value="Ser_AcTrfase_N_sf"/>
</dbReference>
<evidence type="ECO:0000313" key="11">
    <source>
        <dbReference type="EMBL" id="MFJ2824787.1"/>
    </source>
</evidence>
<keyword evidence="8" id="KW-0012">Acyltransferase</keyword>
<accession>A0ABW8EQ96</accession>
<keyword evidence="7" id="KW-0198">Cysteine biosynthesis</keyword>
<feature type="region of interest" description="Disordered" evidence="10">
    <location>
        <begin position="1"/>
        <end position="21"/>
    </location>
</feature>
<keyword evidence="5" id="KW-0808">Transferase</keyword>
<comment type="catalytic activity">
    <reaction evidence="9">
        <text>L-serine + acetyl-CoA = O-acetyl-L-serine + CoA</text>
        <dbReference type="Rhea" id="RHEA:24560"/>
        <dbReference type="ChEBI" id="CHEBI:33384"/>
        <dbReference type="ChEBI" id="CHEBI:57287"/>
        <dbReference type="ChEBI" id="CHEBI:57288"/>
        <dbReference type="ChEBI" id="CHEBI:58340"/>
        <dbReference type="EC" id="2.3.1.30"/>
    </reaction>
</comment>
<dbReference type="InterPro" id="IPR045304">
    <property type="entry name" value="LbH_SAT"/>
</dbReference>
<dbReference type="InterPro" id="IPR001451">
    <property type="entry name" value="Hexapep"/>
</dbReference>
<dbReference type="NCBIfam" id="NF041874">
    <property type="entry name" value="EPS_EpsC"/>
    <property type="match status" value="1"/>
</dbReference>
<dbReference type="PROSITE" id="PS00101">
    <property type="entry name" value="HEXAPEP_TRANSFERASES"/>
    <property type="match status" value="1"/>
</dbReference>
<protein>
    <recommendedName>
        <fullName evidence="3">serine O-acetyltransferase</fullName>
        <ecNumber evidence="3">2.3.1.30</ecNumber>
    </recommendedName>
</protein>
<dbReference type="PANTHER" id="PTHR42811">
    <property type="entry name" value="SERINE ACETYLTRANSFERASE"/>
    <property type="match status" value="1"/>
</dbReference>
<evidence type="ECO:0000256" key="1">
    <source>
        <dbReference type="ARBA" id="ARBA00004876"/>
    </source>
</evidence>
<evidence type="ECO:0000256" key="4">
    <source>
        <dbReference type="ARBA" id="ARBA00022605"/>
    </source>
</evidence>
<evidence type="ECO:0000313" key="12">
    <source>
        <dbReference type="Proteomes" id="UP001617351"/>
    </source>
</evidence>
<dbReference type="Proteomes" id="UP001617351">
    <property type="component" value="Unassembled WGS sequence"/>
</dbReference>
<dbReference type="Gene3D" id="1.10.3130.10">
    <property type="entry name" value="serine acetyltransferase, domain 1"/>
    <property type="match status" value="1"/>
</dbReference>
<feature type="compositionally biased region" description="Low complexity" evidence="10">
    <location>
        <begin position="11"/>
        <end position="21"/>
    </location>
</feature>
<dbReference type="EC" id="2.3.1.30" evidence="3"/>
<reference evidence="11 12" key="1">
    <citation type="submission" date="2024-10" db="EMBL/GenBank/DDBJ databases">
        <title>The Natural Products Discovery Center: Release of the First 8490 Sequenced Strains for Exploring Actinobacteria Biosynthetic Diversity.</title>
        <authorList>
            <person name="Kalkreuter E."/>
            <person name="Kautsar S.A."/>
            <person name="Yang D."/>
            <person name="Bader C.D."/>
            <person name="Teijaro C.N."/>
            <person name="Fluegel L."/>
            <person name="Davis C.M."/>
            <person name="Simpson J.R."/>
            <person name="Lauterbach L."/>
            <person name="Steele A.D."/>
            <person name="Gui C."/>
            <person name="Meng S."/>
            <person name="Li G."/>
            <person name="Viehrig K."/>
            <person name="Ye F."/>
            <person name="Su P."/>
            <person name="Kiefer A.F."/>
            <person name="Nichols A."/>
            <person name="Cepeda A.J."/>
            <person name="Yan W."/>
            <person name="Fan B."/>
            <person name="Jiang Y."/>
            <person name="Adhikari A."/>
            <person name="Zheng C.-J."/>
            <person name="Schuster L."/>
            <person name="Cowan T.M."/>
            <person name="Smanski M.J."/>
            <person name="Chevrette M.G."/>
            <person name="De Carvalho L.P.S."/>
            <person name="Shen B."/>
        </authorList>
    </citation>
    <scope>NUCLEOTIDE SEQUENCE [LARGE SCALE GENOMIC DNA]</scope>
    <source>
        <strain evidence="11 12">NPDC087220</strain>
    </source>
</reference>
<keyword evidence="12" id="KW-1185">Reference proteome</keyword>
<dbReference type="InterPro" id="IPR053376">
    <property type="entry name" value="Serine_acetyltransferase"/>
</dbReference>
<evidence type="ECO:0000256" key="6">
    <source>
        <dbReference type="ARBA" id="ARBA00022737"/>
    </source>
</evidence>
<keyword evidence="4" id="KW-0028">Amino-acid biosynthesis</keyword>
<comment type="similarity">
    <text evidence="2">Belongs to the transferase hexapeptide repeat family.</text>
</comment>
<dbReference type="Gene3D" id="2.160.10.10">
    <property type="entry name" value="Hexapeptide repeat proteins"/>
    <property type="match status" value="1"/>
</dbReference>
<sequence>MTTCETTPDTGAPGAPGAAAARRPLREVLREDVATVLDKDPAARSRAEVLLYPHIHALWTYRIAHRLWRGGHRVTARALSLLARAVSGIEIHPGARIGRRFFIDHGTAVVIGETVRIGDDVMLYHQVTLGSVGWWKDLRRPSGSRRHPVVGDRVVIGTGASVLGPVTVGADSRIGAHSVVLDDLPPRSRVVAAASAALPPLDTAAPASPAVTVPEGTHTP</sequence>
<dbReference type="RefSeq" id="WP_365516550.1">
    <property type="nucleotide sequence ID" value="NZ_JBFANW010000748.1"/>
</dbReference>
<dbReference type="CDD" id="cd03354">
    <property type="entry name" value="LbH_SAT"/>
    <property type="match status" value="1"/>
</dbReference>
<dbReference type="Pfam" id="PF00132">
    <property type="entry name" value="Hexapep"/>
    <property type="match status" value="1"/>
</dbReference>
<organism evidence="11 12">
    <name type="scientific">Streptomyces toxytricini</name>
    <name type="common">Actinomyces toxytricini</name>
    <dbReference type="NCBI Taxonomy" id="67369"/>
    <lineage>
        <taxon>Bacteria</taxon>
        <taxon>Bacillati</taxon>
        <taxon>Actinomycetota</taxon>
        <taxon>Actinomycetes</taxon>
        <taxon>Kitasatosporales</taxon>
        <taxon>Streptomycetaceae</taxon>
        <taxon>Streptomyces</taxon>
    </lineage>
</organism>
<proteinExistence type="inferred from homology"/>
<comment type="caution">
    <text evidence="11">The sequence shown here is derived from an EMBL/GenBank/DDBJ whole genome shotgun (WGS) entry which is preliminary data.</text>
</comment>
<evidence type="ECO:0000256" key="2">
    <source>
        <dbReference type="ARBA" id="ARBA00007274"/>
    </source>
</evidence>
<evidence type="ECO:0000256" key="7">
    <source>
        <dbReference type="ARBA" id="ARBA00023192"/>
    </source>
</evidence>
<keyword evidence="6" id="KW-0677">Repeat</keyword>
<dbReference type="InterPro" id="IPR011004">
    <property type="entry name" value="Trimer_LpxA-like_sf"/>
</dbReference>
<name>A0ABW8EQ96_STRT5</name>